<dbReference type="AlphaFoldDB" id="A0A084QDT6"/>
<dbReference type="InterPro" id="IPR001810">
    <property type="entry name" value="F-box_dom"/>
</dbReference>
<protein>
    <recommendedName>
        <fullName evidence="1">F-box domain-containing protein</fullName>
    </recommendedName>
</protein>
<dbReference type="OrthoDB" id="2687876at2759"/>
<dbReference type="InParanoid" id="A0A084QDT6"/>
<dbReference type="PROSITE" id="PS50181">
    <property type="entry name" value="FBOX"/>
    <property type="match status" value="1"/>
</dbReference>
<accession>A0A084QDT6</accession>
<evidence type="ECO:0000313" key="2">
    <source>
        <dbReference type="EMBL" id="KFA62121.1"/>
    </source>
</evidence>
<dbReference type="OMA" id="YDEICCE"/>
<evidence type="ECO:0000313" key="3">
    <source>
        <dbReference type="Proteomes" id="UP000028524"/>
    </source>
</evidence>
<gene>
    <name evidence="2" type="ORF">S40285_01682</name>
</gene>
<dbReference type="STRING" id="1283841.A0A084QDT6"/>
<dbReference type="SUPFAM" id="SSF81383">
    <property type="entry name" value="F-box domain"/>
    <property type="match status" value="1"/>
</dbReference>
<sequence length="284" mass="31159">MATNTPPPLTLSDRLGPVYLSTSRSNHDDVPGGVASNMAAGPFDKIPVELQQKILGHLDLRSLSSFQAVNARAKAIVKSLPILKIVAEHARPALCGINAIRMAEFVTLNELVSSLLTPGCQICGEKTDLVHLLMLKRVCLRCVKANKHCQPLKQADLAEFFRLPKSAYAGIAQMIVVPGRYAEGKRLQQMKLFDYQSAQQAAVLMHGSMSAILRMVAGSPAPSVNYTFDSAKVKSAYRFASVVEQPCLEGVTRESICVPRAPQFYRDEQPVFFSPTRRPNAFYV</sequence>
<organism evidence="2 3">
    <name type="scientific">Stachybotrys chlorohalonatus (strain IBT 40285)</name>
    <dbReference type="NCBI Taxonomy" id="1283841"/>
    <lineage>
        <taxon>Eukaryota</taxon>
        <taxon>Fungi</taxon>
        <taxon>Dikarya</taxon>
        <taxon>Ascomycota</taxon>
        <taxon>Pezizomycotina</taxon>
        <taxon>Sordariomycetes</taxon>
        <taxon>Hypocreomycetidae</taxon>
        <taxon>Hypocreales</taxon>
        <taxon>Stachybotryaceae</taxon>
        <taxon>Stachybotrys</taxon>
    </lineage>
</organism>
<proteinExistence type="predicted"/>
<dbReference type="EMBL" id="KL660812">
    <property type="protein sequence ID" value="KFA62121.1"/>
    <property type="molecule type" value="Genomic_DNA"/>
</dbReference>
<feature type="domain" description="F-box" evidence="1">
    <location>
        <begin position="40"/>
        <end position="86"/>
    </location>
</feature>
<evidence type="ECO:0000259" key="1">
    <source>
        <dbReference type="PROSITE" id="PS50181"/>
    </source>
</evidence>
<dbReference type="CDD" id="cd09917">
    <property type="entry name" value="F-box_SF"/>
    <property type="match status" value="1"/>
</dbReference>
<dbReference type="InterPro" id="IPR036047">
    <property type="entry name" value="F-box-like_dom_sf"/>
</dbReference>
<keyword evidence="3" id="KW-1185">Reference proteome</keyword>
<dbReference type="Pfam" id="PF00646">
    <property type="entry name" value="F-box"/>
    <property type="match status" value="1"/>
</dbReference>
<dbReference type="HOGENOM" id="CLU_1125150_0_0_1"/>
<reference evidence="2 3" key="1">
    <citation type="journal article" date="2014" name="BMC Genomics">
        <title>Comparative genome sequencing reveals chemotype-specific gene clusters in the toxigenic black mold Stachybotrys.</title>
        <authorList>
            <person name="Semeiks J."/>
            <person name="Borek D."/>
            <person name="Otwinowski Z."/>
            <person name="Grishin N.V."/>
        </authorList>
    </citation>
    <scope>NUCLEOTIDE SEQUENCE [LARGE SCALE GENOMIC DNA]</scope>
    <source>
        <strain evidence="2 3">IBT 40285</strain>
    </source>
</reference>
<name>A0A084QDT6_STAC4</name>
<dbReference type="Proteomes" id="UP000028524">
    <property type="component" value="Unassembled WGS sequence"/>
</dbReference>